<reference evidence="8" key="1">
    <citation type="submission" date="2019-12" db="EMBL/GenBank/DDBJ databases">
        <authorList>
            <person name="Wu T."/>
            <person name="Wang Q."/>
            <person name="Liu J."/>
        </authorList>
    </citation>
    <scope>NUCLEOTIDE SEQUENCE</scope>
    <source>
        <tissue evidence="8">Gonad</tissue>
    </source>
</reference>
<keyword evidence="4" id="KW-0539">Nucleus</keyword>
<dbReference type="InterPro" id="IPR039781">
    <property type="entry name" value="Rad21/Rec8-like"/>
</dbReference>
<evidence type="ECO:0000256" key="4">
    <source>
        <dbReference type="ARBA" id="ARBA00023242"/>
    </source>
</evidence>
<dbReference type="GO" id="GO:0005634">
    <property type="term" value="C:nucleus"/>
    <property type="evidence" value="ECO:0007669"/>
    <property type="project" value="UniProtKB-SubCell"/>
</dbReference>
<dbReference type="InterPro" id="IPR006910">
    <property type="entry name" value="Rad21_Rec8_N"/>
</dbReference>
<dbReference type="EMBL" id="MN867688">
    <property type="protein sequence ID" value="QOE77993.1"/>
    <property type="molecule type" value="mRNA"/>
</dbReference>
<feature type="region of interest" description="Disordered" evidence="5">
    <location>
        <begin position="404"/>
        <end position="459"/>
    </location>
</feature>
<feature type="domain" description="Rad21/Rec8-like protein N-terminal" evidence="7">
    <location>
        <begin position="1"/>
        <end position="113"/>
    </location>
</feature>
<feature type="region of interest" description="Disordered" evidence="5">
    <location>
        <begin position="292"/>
        <end position="328"/>
    </location>
</feature>
<dbReference type="Pfam" id="PF04825">
    <property type="entry name" value="Rad21_Rec8_N"/>
    <property type="match status" value="1"/>
</dbReference>
<dbReference type="SUPFAM" id="SSF46785">
    <property type="entry name" value="Winged helix' DNA-binding domain"/>
    <property type="match status" value="1"/>
</dbReference>
<dbReference type="Gene3D" id="1.10.10.580">
    <property type="entry name" value="Structural maintenance of chromosome 1. Chain E"/>
    <property type="match status" value="1"/>
</dbReference>
<dbReference type="Pfam" id="PF04824">
    <property type="entry name" value="Rad21_Rec8"/>
    <property type="match status" value="1"/>
</dbReference>
<dbReference type="InterPro" id="IPR023093">
    <property type="entry name" value="ScpA-like_C"/>
</dbReference>
<name>A0A866W2U9_EPICO</name>
<dbReference type="GO" id="GO:0006302">
    <property type="term" value="P:double-strand break repair"/>
    <property type="evidence" value="ECO:0007669"/>
    <property type="project" value="TreeGrafter"/>
</dbReference>
<comment type="similarity">
    <text evidence="2">Belongs to the rad21 family.</text>
</comment>
<dbReference type="AlphaFoldDB" id="A0A866W2U9"/>
<feature type="domain" description="Rad21/Rec8-like protein C-terminal eukaryotic" evidence="6">
    <location>
        <begin position="529"/>
        <end position="576"/>
    </location>
</feature>
<dbReference type="InterPro" id="IPR036390">
    <property type="entry name" value="WH_DNA-bd_sf"/>
</dbReference>
<organism evidence="8">
    <name type="scientific">Epinephelus coioides</name>
    <name type="common">Orange-spotted grouper</name>
    <name type="synonym">Epinephelus nebulosus</name>
    <dbReference type="NCBI Taxonomy" id="94232"/>
    <lineage>
        <taxon>Eukaryota</taxon>
        <taxon>Metazoa</taxon>
        <taxon>Chordata</taxon>
        <taxon>Craniata</taxon>
        <taxon>Vertebrata</taxon>
        <taxon>Euteleostomi</taxon>
        <taxon>Actinopterygii</taxon>
        <taxon>Neopterygii</taxon>
        <taxon>Teleostei</taxon>
        <taxon>Neoteleostei</taxon>
        <taxon>Acanthomorphata</taxon>
        <taxon>Eupercaria</taxon>
        <taxon>Perciformes</taxon>
        <taxon>Serranoidei</taxon>
        <taxon>Serranidae</taxon>
        <taxon>Epinephelinae</taxon>
        <taxon>Epinephelini</taxon>
        <taxon>Epinephelus</taxon>
    </lineage>
</organism>
<keyword evidence="3" id="KW-0159">Chromosome partition</keyword>
<comment type="subcellular location">
    <subcellularLocation>
        <location evidence="1">Nucleus</location>
    </subcellularLocation>
</comment>
<evidence type="ECO:0000256" key="5">
    <source>
        <dbReference type="SAM" id="MobiDB-lite"/>
    </source>
</evidence>
<evidence type="ECO:0000256" key="3">
    <source>
        <dbReference type="ARBA" id="ARBA00022829"/>
    </source>
</evidence>
<dbReference type="GO" id="GO:0051177">
    <property type="term" value="P:meiotic sister chromatid cohesion"/>
    <property type="evidence" value="ECO:0007669"/>
    <property type="project" value="TreeGrafter"/>
</dbReference>
<accession>A0A866W2U9</accession>
<dbReference type="PANTHER" id="PTHR12585:SF27">
    <property type="entry name" value="MEIOTIC RECOMBINATION PROTEIN REC8 HOMOLOG"/>
    <property type="match status" value="1"/>
</dbReference>
<evidence type="ECO:0000313" key="8">
    <source>
        <dbReference type="EMBL" id="QOE77993.1"/>
    </source>
</evidence>
<dbReference type="GO" id="GO:0007059">
    <property type="term" value="P:chromosome segregation"/>
    <property type="evidence" value="ECO:0007669"/>
    <property type="project" value="UniProtKB-KW"/>
</dbReference>
<evidence type="ECO:0000256" key="1">
    <source>
        <dbReference type="ARBA" id="ARBA00004123"/>
    </source>
</evidence>
<dbReference type="PANTHER" id="PTHR12585">
    <property type="entry name" value="SCC1 / RAD21 FAMILY MEMBER"/>
    <property type="match status" value="1"/>
</dbReference>
<gene>
    <name evidence="8" type="primary">Rec8</name>
</gene>
<feature type="compositionally biased region" description="Basic residues" evidence="5">
    <location>
        <begin position="319"/>
        <end position="328"/>
    </location>
</feature>
<proteinExistence type="evidence at transcript level"/>
<feature type="compositionally biased region" description="Basic and acidic residues" evidence="5">
    <location>
        <begin position="422"/>
        <end position="434"/>
    </location>
</feature>
<dbReference type="InterPro" id="IPR006909">
    <property type="entry name" value="Rad21/Rec8_C_eu"/>
</dbReference>
<protein>
    <submittedName>
        <fullName evidence="8">Rec8 meiotic recombination protein</fullName>
    </submittedName>
</protein>
<dbReference type="GO" id="GO:0030893">
    <property type="term" value="C:meiotic cohesin complex"/>
    <property type="evidence" value="ECO:0007669"/>
    <property type="project" value="TreeGrafter"/>
</dbReference>
<sequence>MFYYPDALLRRTGCFSTVWLAATRGIRVTRRELLKVNVRRTCRDILDYVTAQVPPPQPNIPRPRFSLYLSSQLQYGVVVVYHRQCVFLLEDVQQTIDRLLCSKRCINIDMAESDRLALDVPDSLYMMEEAEGAQDPFFGVIEAHKLPSPYKIHQSTLVIEEAGSQHSLVPSPHTTLDGFRSPPAAISLTEKEQFIITAAENFEGDDLPEVTAREIDLLMDQPDQFRGEVEERQTDRRTRELEGAMSSIEQLKETVLGAERDSVWQLDEESGHLVEVPLAAVALEMTPPQVAMPTPPSGASGKEGDGATDGSCEEVTVPPHRKPGGGRRRQLVFADPEVQISERTMKEQIENPLAETLELSKVLLDLPAFTQRATPAQLFTAPCGSLLHADLQSLWKQCASITVLPGPGEKQRGEEEEEEEARGESEQDREILRAERKRRHSSRREISSESGLQPAESSSVLDVIMDMSKEDRSVNDVITPASRWSPQEEAQLPMEPIAEENIEMPEALTDTESRDMLSWLSFSLQRFGEVTFDSLVPPKADRSTAAHTLYKLLELLSAQEVTIHQTQPYSDIIINPAALRVTA</sequence>
<evidence type="ECO:0000256" key="2">
    <source>
        <dbReference type="ARBA" id="ARBA00009870"/>
    </source>
</evidence>
<evidence type="ECO:0000259" key="6">
    <source>
        <dbReference type="Pfam" id="PF04824"/>
    </source>
</evidence>
<dbReference type="GO" id="GO:0003682">
    <property type="term" value="F:chromatin binding"/>
    <property type="evidence" value="ECO:0007669"/>
    <property type="project" value="TreeGrafter"/>
</dbReference>
<evidence type="ECO:0000259" key="7">
    <source>
        <dbReference type="Pfam" id="PF04825"/>
    </source>
</evidence>